<dbReference type="PRINTS" id="PR00237">
    <property type="entry name" value="GPCRRHODOPSN"/>
</dbReference>
<keyword evidence="2 8" id="KW-0812">Transmembrane</keyword>
<evidence type="ECO:0000256" key="7">
    <source>
        <dbReference type="ARBA" id="ARBA00023224"/>
    </source>
</evidence>
<dbReference type="InterPro" id="IPR017452">
    <property type="entry name" value="GPCR_Rhodpsn_7TM"/>
</dbReference>
<dbReference type="InterPro" id="IPR000276">
    <property type="entry name" value="GPCR_Rhodpsn"/>
</dbReference>
<evidence type="ECO:0000313" key="10">
    <source>
        <dbReference type="EMBL" id="KAK0047204.1"/>
    </source>
</evidence>
<dbReference type="GO" id="GO:0004930">
    <property type="term" value="F:G protein-coupled receptor activity"/>
    <property type="evidence" value="ECO:0007669"/>
    <property type="project" value="UniProtKB-KW"/>
</dbReference>
<evidence type="ECO:0000256" key="6">
    <source>
        <dbReference type="ARBA" id="ARBA00023170"/>
    </source>
</evidence>
<evidence type="ECO:0000256" key="5">
    <source>
        <dbReference type="ARBA" id="ARBA00023136"/>
    </source>
</evidence>
<feature type="transmembrane region" description="Helical" evidence="8">
    <location>
        <begin position="155"/>
        <end position="175"/>
    </location>
</feature>
<feature type="transmembrane region" description="Helical" evidence="8">
    <location>
        <begin position="98"/>
        <end position="119"/>
    </location>
</feature>
<evidence type="ECO:0000256" key="8">
    <source>
        <dbReference type="SAM" id="Phobius"/>
    </source>
</evidence>
<organism evidence="10 11">
    <name type="scientific">Biomphalaria pfeifferi</name>
    <name type="common">Bloodfluke planorb</name>
    <name type="synonym">Freshwater snail</name>
    <dbReference type="NCBI Taxonomy" id="112525"/>
    <lineage>
        <taxon>Eukaryota</taxon>
        <taxon>Metazoa</taxon>
        <taxon>Spiralia</taxon>
        <taxon>Lophotrochozoa</taxon>
        <taxon>Mollusca</taxon>
        <taxon>Gastropoda</taxon>
        <taxon>Heterobranchia</taxon>
        <taxon>Euthyneura</taxon>
        <taxon>Panpulmonata</taxon>
        <taxon>Hygrophila</taxon>
        <taxon>Lymnaeoidea</taxon>
        <taxon>Planorbidae</taxon>
        <taxon>Biomphalaria</taxon>
    </lineage>
</organism>
<dbReference type="GO" id="GO:0005886">
    <property type="term" value="C:plasma membrane"/>
    <property type="evidence" value="ECO:0007669"/>
    <property type="project" value="TreeGrafter"/>
</dbReference>
<protein>
    <submittedName>
        <fullName evidence="10">Thyrotropin-releasing hormone receptor</fullName>
    </submittedName>
</protein>
<dbReference type="AlphaFoldDB" id="A0AAD8B351"/>
<dbReference type="PANTHER" id="PTHR24243:SF230">
    <property type="entry name" value="G-PROTEIN COUPLED RECEPTORS FAMILY 1 PROFILE DOMAIN-CONTAINING PROTEIN"/>
    <property type="match status" value="1"/>
</dbReference>
<keyword evidence="6 10" id="KW-0675">Receptor</keyword>
<feature type="transmembrane region" description="Helical" evidence="8">
    <location>
        <begin position="68"/>
        <end position="86"/>
    </location>
</feature>
<feature type="transmembrane region" description="Helical" evidence="8">
    <location>
        <begin position="125"/>
        <end position="143"/>
    </location>
</feature>
<keyword evidence="11" id="KW-1185">Reference proteome</keyword>
<name>A0AAD8B351_BIOPF</name>
<keyword evidence="5 8" id="KW-0472">Membrane</keyword>
<dbReference type="PROSITE" id="PS50262">
    <property type="entry name" value="G_PROTEIN_RECEP_F1_2"/>
    <property type="match status" value="1"/>
</dbReference>
<keyword evidence="3 8" id="KW-1133">Transmembrane helix</keyword>
<sequence length="343" mass="39226">MMAQTHVNNTSYPLSTITPEELQNTVINILDIVFTCGLFHLLNVSGVVTNVLNILILTKYGLHETTSLILFSFSLSDLFCSLLQPIRRLHCIVSRFNPFLAISIQSFTAVYLFSLPDIFLCTSTLHTTLIAVERFVAVCFPLKMSWIFTTYRVKWLLFFVYLYVVALMVPTLFLVEISWTVDHNTNKTIAVLVLSKFYKINLERLNQYLYLGLPHLLSTSNLGVTIVCSIVIGYKITVRRKTTLSQLTPCVSKKVKDVKVIKMLLTVCVVNCCVSFPTVAIDLFIYYSDTFIQSSGKLYLLLRGFFLVVCQLKVSVNFIIYIFMSSKFTSTLNHLYHCWNKTR</sequence>
<reference evidence="10" key="2">
    <citation type="submission" date="2023-04" db="EMBL/GenBank/DDBJ databases">
        <authorList>
            <person name="Bu L."/>
            <person name="Lu L."/>
            <person name="Laidemitt M.R."/>
            <person name="Zhang S.M."/>
            <person name="Mutuku M."/>
            <person name="Mkoji G."/>
            <person name="Steinauer M."/>
            <person name="Loker E.S."/>
        </authorList>
    </citation>
    <scope>NUCLEOTIDE SEQUENCE</scope>
    <source>
        <strain evidence="10">KasaAsao</strain>
        <tissue evidence="10">Whole Snail</tissue>
    </source>
</reference>
<evidence type="ECO:0000256" key="1">
    <source>
        <dbReference type="ARBA" id="ARBA00004141"/>
    </source>
</evidence>
<evidence type="ECO:0000313" key="11">
    <source>
        <dbReference type="Proteomes" id="UP001233172"/>
    </source>
</evidence>
<gene>
    <name evidence="10" type="ORF">Bpfe_023335</name>
</gene>
<proteinExistence type="predicted"/>
<keyword evidence="4" id="KW-0297">G-protein coupled receptor</keyword>
<evidence type="ECO:0000259" key="9">
    <source>
        <dbReference type="PROSITE" id="PS50262"/>
    </source>
</evidence>
<evidence type="ECO:0000256" key="3">
    <source>
        <dbReference type="ARBA" id="ARBA00022989"/>
    </source>
</evidence>
<dbReference type="Gene3D" id="1.20.1070.10">
    <property type="entry name" value="Rhodopsin 7-helix transmembrane proteins"/>
    <property type="match status" value="1"/>
</dbReference>
<evidence type="ECO:0000256" key="2">
    <source>
        <dbReference type="ARBA" id="ARBA00022692"/>
    </source>
</evidence>
<keyword evidence="7" id="KW-0807">Transducer</keyword>
<dbReference type="Proteomes" id="UP001233172">
    <property type="component" value="Unassembled WGS sequence"/>
</dbReference>
<comment type="caution">
    <text evidence="10">The sequence shown here is derived from an EMBL/GenBank/DDBJ whole genome shotgun (WGS) entry which is preliminary data.</text>
</comment>
<evidence type="ECO:0000256" key="4">
    <source>
        <dbReference type="ARBA" id="ARBA00023040"/>
    </source>
</evidence>
<dbReference type="EMBL" id="JASAOG010000154">
    <property type="protein sequence ID" value="KAK0047204.1"/>
    <property type="molecule type" value="Genomic_DNA"/>
</dbReference>
<feature type="transmembrane region" description="Helical" evidence="8">
    <location>
        <begin position="299"/>
        <end position="324"/>
    </location>
</feature>
<dbReference type="PANTHER" id="PTHR24243">
    <property type="entry name" value="G-PROTEIN COUPLED RECEPTOR"/>
    <property type="match status" value="1"/>
</dbReference>
<feature type="domain" description="G-protein coupled receptors family 1 profile" evidence="9">
    <location>
        <begin position="49"/>
        <end position="321"/>
    </location>
</feature>
<feature type="transmembrane region" description="Helical" evidence="8">
    <location>
        <begin position="32"/>
        <end position="56"/>
    </location>
</feature>
<accession>A0AAD8B351</accession>
<feature type="transmembrane region" description="Helical" evidence="8">
    <location>
        <begin position="263"/>
        <end position="287"/>
    </location>
</feature>
<reference evidence="10" key="1">
    <citation type="journal article" date="2023" name="PLoS Negl. Trop. Dis.">
        <title>A genome sequence for Biomphalaria pfeifferi, the major vector snail for the human-infecting parasite Schistosoma mansoni.</title>
        <authorList>
            <person name="Bu L."/>
            <person name="Lu L."/>
            <person name="Laidemitt M.R."/>
            <person name="Zhang S.M."/>
            <person name="Mutuku M."/>
            <person name="Mkoji G."/>
            <person name="Steinauer M."/>
            <person name="Loker E.S."/>
        </authorList>
    </citation>
    <scope>NUCLEOTIDE SEQUENCE</scope>
    <source>
        <strain evidence="10">KasaAsao</strain>
    </source>
</reference>
<comment type="subcellular location">
    <subcellularLocation>
        <location evidence="1">Membrane</location>
        <topology evidence="1">Multi-pass membrane protein</topology>
    </subcellularLocation>
</comment>
<dbReference type="SUPFAM" id="SSF81321">
    <property type="entry name" value="Family A G protein-coupled receptor-like"/>
    <property type="match status" value="1"/>
</dbReference>
<dbReference type="Pfam" id="PF00001">
    <property type="entry name" value="7tm_1"/>
    <property type="match status" value="1"/>
</dbReference>
<feature type="transmembrane region" description="Helical" evidence="8">
    <location>
        <begin position="208"/>
        <end position="234"/>
    </location>
</feature>